<dbReference type="InterPro" id="IPR004408">
    <property type="entry name" value="Biotin_CoA_COase_ligase"/>
</dbReference>
<dbReference type="NCBIfam" id="TIGR00121">
    <property type="entry name" value="birA_ligase"/>
    <property type="match status" value="1"/>
</dbReference>
<sequence length="263" mass="27506">MSFDRSRQVAPVLYELASSSSTNTELSARADREGLGDLTVMLTRYQSAGRGRLGRSWTAPPGASVAVSVLLRPRLPDGSVPTPDRLGWLPVIAGIAMSDAVRSALPDREVGFKWPNDVLVAGRKVCGVLAELLPGGTGVVVGAGLNTRMTADELPVPTATSLAVEGAVVDEALEDLVIAAYLEGVRDRVARYLAAGADAEASGIRAQARVHCLTLGRPVRIELPGDEQLQGTAVDLDADGRLIVADQQGLARSVAAGDVTHVR</sequence>
<dbReference type="GO" id="GO:0004077">
    <property type="term" value="F:biotin--[biotin carboxyl-carrier protein] ligase activity"/>
    <property type="evidence" value="ECO:0007669"/>
    <property type="project" value="UniProtKB-EC"/>
</dbReference>
<dbReference type="PANTHER" id="PTHR12835">
    <property type="entry name" value="BIOTIN PROTEIN LIGASE"/>
    <property type="match status" value="1"/>
</dbReference>
<evidence type="ECO:0000313" key="7">
    <source>
        <dbReference type="EMBL" id="QEO08645.1"/>
    </source>
</evidence>
<keyword evidence="2" id="KW-0547">Nucleotide-binding</keyword>
<gene>
    <name evidence="7" type="ORF">FLP23_00540</name>
</gene>
<dbReference type="Gene3D" id="3.30.930.10">
    <property type="entry name" value="Bira Bifunctional Protein, Domain 2"/>
    <property type="match status" value="1"/>
</dbReference>
<dbReference type="SUPFAM" id="SSF55681">
    <property type="entry name" value="Class II aaRS and biotin synthetases"/>
    <property type="match status" value="1"/>
</dbReference>
<dbReference type="Pfam" id="PF03099">
    <property type="entry name" value="BPL_LplA_LipB"/>
    <property type="match status" value="1"/>
</dbReference>
<accession>A0A5C1Y5X6</accession>
<keyword evidence="8" id="KW-1185">Reference proteome</keyword>
<dbReference type="EC" id="6.3.4.15" evidence="5"/>
<dbReference type="GO" id="GO:0005524">
    <property type="term" value="F:ATP binding"/>
    <property type="evidence" value="ECO:0007669"/>
    <property type="project" value="UniProtKB-KW"/>
</dbReference>
<feature type="domain" description="BPL/LPL catalytic" evidence="6">
    <location>
        <begin position="1"/>
        <end position="201"/>
    </location>
</feature>
<dbReference type="OrthoDB" id="9807064at2"/>
<dbReference type="InterPro" id="IPR008988">
    <property type="entry name" value="Transcriptional_repressor_C"/>
</dbReference>
<proteinExistence type="predicted"/>
<dbReference type="InterPro" id="IPR003142">
    <property type="entry name" value="BPL_C"/>
</dbReference>
<evidence type="ECO:0000256" key="5">
    <source>
        <dbReference type="ARBA" id="ARBA00024227"/>
    </source>
</evidence>
<evidence type="ECO:0000256" key="1">
    <source>
        <dbReference type="ARBA" id="ARBA00022598"/>
    </source>
</evidence>
<name>A0A5C1Y5X6_9MICO</name>
<keyword evidence="1 7" id="KW-0436">Ligase</keyword>
<keyword evidence="4" id="KW-0092">Biotin</keyword>
<dbReference type="GO" id="GO:0005737">
    <property type="term" value="C:cytoplasm"/>
    <property type="evidence" value="ECO:0007669"/>
    <property type="project" value="TreeGrafter"/>
</dbReference>
<dbReference type="CDD" id="cd16442">
    <property type="entry name" value="BPL"/>
    <property type="match status" value="1"/>
</dbReference>
<dbReference type="InterPro" id="IPR045864">
    <property type="entry name" value="aa-tRNA-synth_II/BPL/LPL"/>
</dbReference>
<dbReference type="Gene3D" id="2.30.30.100">
    <property type="match status" value="1"/>
</dbReference>
<protein>
    <recommendedName>
        <fullName evidence="5">biotin--[biotin carboxyl-carrier protein] ligase</fullName>
        <ecNumber evidence="5">6.3.4.15</ecNumber>
    </recommendedName>
</protein>
<evidence type="ECO:0000256" key="2">
    <source>
        <dbReference type="ARBA" id="ARBA00022741"/>
    </source>
</evidence>
<dbReference type="EMBL" id="CP043504">
    <property type="protein sequence ID" value="QEO08645.1"/>
    <property type="molecule type" value="Genomic_DNA"/>
</dbReference>
<evidence type="ECO:0000256" key="4">
    <source>
        <dbReference type="ARBA" id="ARBA00023267"/>
    </source>
</evidence>
<dbReference type="RefSeq" id="WP_149324078.1">
    <property type="nucleotide sequence ID" value="NZ_CP043504.1"/>
</dbReference>
<dbReference type="Pfam" id="PF02237">
    <property type="entry name" value="BPL_C"/>
    <property type="match status" value="1"/>
</dbReference>
<dbReference type="AlphaFoldDB" id="A0A5C1Y5X6"/>
<reference evidence="7 8" key="1">
    <citation type="submission" date="2019-09" db="EMBL/GenBank/DDBJ databases">
        <title>Genome sequencing of strain KACC 19322.</title>
        <authorList>
            <person name="Heo J."/>
            <person name="Kim S.-J."/>
            <person name="Kim J.-S."/>
            <person name="Hong S.-B."/>
            <person name="Kwon S.-W."/>
        </authorList>
    </citation>
    <scope>NUCLEOTIDE SEQUENCE [LARGE SCALE GENOMIC DNA]</scope>
    <source>
        <strain evidence="7 8">KACC 19322</strain>
    </source>
</reference>
<keyword evidence="3" id="KW-0067">ATP-binding</keyword>
<evidence type="ECO:0000256" key="3">
    <source>
        <dbReference type="ARBA" id="ARBA00022840"/>
    </source>
</evidence>
<dbReference type="PANTHER" id="PTHR12835:SF5">
    <property type="entry name" value="BIOTIN--PROTEIN LIGASE"/>
    <property type="match status" value="1"/>
</dbReference>
<dbReference type="Proteomes" id="UP000322159">
    <property type="component" value="Chromosome"/>
</dbReference>
<dbReference type="PROSITE" id="PS51733">
    <property type="entry name" value="BPL_LPL_CATALYTIC"/>
    <property type="match status" value="1"/>
</dbReference>
<dbReference type="KEGG" id="lyk:FLP23_00540"/>
<evidence type="ECO:0000313" key="8">
    <source>
        <dbReference type="Proteomes" id="UP000322159"/>
    </source>
</evidence>
<evidence type="ECO:0000259" key="6">
    <source>
        <dbReference type="PROSITE" id="PS51733"/>
    </source>
</evidence>
<dbReference type="SUPFAM" id="SSF50037">
    <property type="entry name" value="C-terminal domain of transcriptional repressors"/>
    <property type="match status" value="1"/>
</dbReference>
<dbReference type="InterPro" id="IPR004143">
    <property type="entry name" value="BPL_LPL_catalytic"/>
</dbReference>
<organism evidence="7 8">
    <name type="scientific">Protaetiibacter larvae</name>
    <dbReference type="NCBI Taxonomy" id="2592654"/>
    <lineage>
        <taxon>Bacteria</taxon>
        <taxon>Bacillati</taxon>
        <taxon>Actinomycetota</taxon>
        <taxon>Actinomycetes</taxon>
        <taxon>Micrococcales</taxon>
        <taxon>Microbacteriaceae</taxon>
        <taxon>Protaetiibacter</taxon>
    </lineage>
</organism>